<feature type="region of interest" description="Disordered" evidence="1">
    <location>
        <begin position="122"/>
        <end position="224"/>
    </location>
</feature>
<gene>
    <name evidence="2" type="ORF">NQ314_011210</name>
</gene>
<feature type="compositionally biased region" description="Polar residues" evidence="1">
    <location>
        <begin position="154"/>
        <end position="163"/>
    </location>
</feature>
<comment type="caution">
    <text evidence="2">The sequence shown here is derived from an EMBL/GenBank/DDBJ whole genome shotgun (WGS) entry which is preliminary data.</text>
</comment>
<evidence type="ECO:0000256" key="1">
    <source>
        <dbReference type="SAM" id="MobiDB-lite"/>
    </source>
</evidence>
<evidence type="ECO:0000313" key="3">
    <source>
        <dbReference type="Proteomes" id="UP001162156"/>
    </source>
</evidence>
<feature type="compositionally biased region" description="Polar residues" evidence="1">
    <location>
        <begin position="214"/>
        <end position="224"/>
    </location>
</feature>
<organism evidence="2 3">
    <name type="scientific">Rhamnusium bicolor</name>
    <dbReference type="NCBI Taxonomy" id="1586634"/>
    <lineage>
        <taxon>Eukaryota</taxon>
        <taxon>Metazoa</taxon>
        <taxon>Ecdysozoa</taxon>
        <taxon>Arthropoda</taxon>
        <taxon>Hexapoda</taxon>
        <taxon>Insecta</taxon>
        <taxon>Pterygota</taxon>
        <taxon>Neoptera</taxon>
        <taxon>Endopterygota</taxon>
        <taxon>Coleoptera</taxon>
        <taxon>Polyphaga</taxon>
        <taxon>Cucujiformia</taxon>
        <taxon>Chrysomeloidea</taxon>
        <taxon>Cerambycidae</taxon>
        <taxon>Lepturinae</taxon>
        <taxon>Rhagiini</taxon>
        <taxon>Rhamnusium</taxon>
    </lineage>
</organism>
<proteinExistence type="predicted"/>
<dbReference type="EMBL" id="JANEYF010003110">
    <property type="protein sequence ID" value="KAJ8939160.1"/>
    <property type="molecule type" value="Genomic_DNA"/>
</dbReference>
<name>A0AAV8XK47_9CUCU</name>
<feature type="region of interest" description="Disordered" evidence="1">
    <location>
        <begin position="1"/>
        <end position="34"/>
    </location>
</feature>
<feature type="compositionally biased region" description="Basic and acidic residues" evidence="1">
    <location>
        <begin position="124"/>
        <end position="153"/>
    </location>
</feature>
<protein>
    <submittedName>
        <fullName evidence="2">Uncharacterized protein</fullName>
    </submittedName>
</protein>
<feature type="compositionally biased region" description="Basic and acidic residues" evidence="1">
    <location>
        <begin position="357"/>
        <end position="373"/>
    </location>
</feature>
<keyword evidence="3" id="KW-1185">Reference proteome</keyword>
<feature type="region of interest" description="Disordered" evidence="1">
    <location>
        <begin position="327"/>
        <end position="393"/>
    </location>
</feature>
<sequence>MKEEKIKKPKSLRKLPTEPEVSSPNSERDVVGDDLNKKNEVHILCECEPNVAGAAVPTVISFVNSPSEINNVMNSSSSNMTRNDSNQNAQKLTAAPRNKNCVIGKKIVIKESKNFKNNLRLTHKNKEGEKKTKHLENTTDGKDDINNSKEIKSPQESNLSLKSVTERGSTEMKVNLKRPSLIPKLSSTISRKGRPLSRDNAEKRENNRTKEAGTSKNLSKTACTSNNTNELKTYKDSKIATVKSGKQSKTNGTIGSTISFRMLGLQERLKATTTMLRQKIDMDRSSSKLLPQYSDNSNLLAAPLVDKDLSVRSKKTIADKLCDYETDQTKSDNADNQSDGSLEVDNEKPQKTSTSTKDNKIYIKFMPTRDKKQDGKKKRKEGLPEQTEEVQTDLSLGVKLTSESLNSDTCLTEVKEENKIKDSDSMDGVFIPTCEPPMNMEEEEETTGLDITITFPEFNQLQSNGTDSHISVCLSEISAEALGKLKRCPKEFTLRMDFVEGKVLFHSGKGPTNNFSIGPDLKFIESYIDDKQSDIINIKPSTECSFGSQLIPVENTKEANSSKTLKSTDSELFNVVNLPLLYKSPYLNTASGHKSCITFKNDKFISMEFLARQLFKSMPQIPSLTNIFEEEIVDSFNKTG</sequence>
<reference evidence="2" key="1">
    <citation type="journal article" date="2023" name="Insect Mol. Biol.">
        <title>Genome sequencing provides insights into the evolution of gene families encoding plant cell wall-degrading enzymes in longhorned beetles.</title>
        <authorList>
            <person name="Shin N.R."/>
            <person name="Okamura Y."/>
            <person name="Kirsch R."/>
            <person name="Pauchet Y."/>
        </authorList>
    </citation>
    <scope>NUCLEOTIDE SEQUENCE</scope>
    <source>
        <strain evidence="2">RBIC_L_NR</strain>
    </source>
</reference>
<evidence type="ECO:0000313" key="2">
    <source>
        <dbReference type="EMBL" id="KAJ8939160.1"/>
    </source>
</evidence>
<feature type="compositionally biased region" description="Basic and acidic residues" evidence="1">
    <location>
        <begin position="196"/>
        <end position="213"/>
    </location>
</feature>
<accession>A0AAV8XK47</accession>
<dbReference type="Proteomes" id="UP001162156">
    <property type="component" value="Unassembled WGS sequence"/>
</dbReference>
<dbReference type="AlphaFoldDB" id="A0AAV8XK47"/>